<evidence type="ECO:0000313" key="9">
    <source>
        <dbReference type="Proteomes" id="UP000275078"/>
    </source>
</evidence>
<comment type="similarity">
    <text evidence="2">Belongs to the mitochondrion-specific ribosomal protein mS33 family.</text>
</comment>
<comment type="subcellular location">
    <subcellularLocation>
        <location evidence="1">Mitochondrion</location>
    </subcellularLocation>
</comment>
<keyword evidence="5" id="KW-0687">Ribonucleoprotein</keyword>
<dbReference type="STRING" id="1160509.A0A3N4HZ91"/>
<dbReference type="GO" id="GO:1990904">
    <property type="term" value="C:ribonucleoprotein complex"/>
    <property type="evidence" value="ECO:0007669"/>
    <property type="project" value="UniProtKB-KW"/>
</dbReference>
<evidence type="ECO:0000256" key="4">
    <source>
        <dbReference type="ARBA" id="ARBA00023128"/>
    </source>
</evidence>
<feature type="compositionally biased region" description="Basic and acidic residues" evidence="7">
    <location>
        <begin position="143"/>
        <end position="152"/>
    </location>
</feature>
<dbReference type="PANTHER" id="PTHR13362">
    <property type="entry name" value="MITOCHONDRIAL RIBOSOMAL PROTEIN S33"/>
    <property type="match status" value="1"/>
</dbReference>
<dbReference type="Proteomes" id="UP000275078">
    <property type="component" value="Unassembled WGS sequence"/>
</dbReference>
<evidence type="ECO:0000256" key="1">
    <source>
        <dbReference type="ARBA" id="ARBA00004173"/>
    </source>
</evidence>
<evidence type="ECO:0000256" key="7">
    <source>
        <dbReference type="SAM" id="MobiDB-lite"/>
    </source>
</evidence>
<evidence type="ECO:0000256" key="2">
    <source>
        <dbReference type="ARBA" id="ARBA00008970"/>
    </source>
</evidence>
<evidence type="ECO:0000313" key="8">
    <source>
        <dbReference type="EMBL" id="RPA79162.1"/>
    </source>
</evidence>
<dbReference type="AlphaFoldDB" id="A0A3N4HZ91"/>
<dbReference type="Pfam" id="PF08293">
    <property type="entry name" value="MRP-S33"/>
    <property type="match status" value="1"/>
</dbReference>
<dbReference type="GO" id="GO:0005840">
    <property type="term" value="C:ribosome"/>
    <property type="evidence" value="ECO:0007669"/>
    <property type="project" value="UniProtKB-KW"/>
</dbReference>
<organism evidence="8 9">
    <name type="scientific">Ascobolus immersus RN42</name>
    <dbReference type="NCBI Taxonomy" id="1160509"/>
    <lineage>
        <taxon>Eukaryota</taxon>
        <taxon>Fungi</taxon>
        <taxon>Dikarya</taxon>
        <taxon>Ascomycota</taxon>
        <taxon>Pezizomycotina</taxon>
        <taxon>Pezizomycetes</taxon>
        <taxon>Pezizales</taxon>
        <taxon>Ascobolaceae</taxon>
        <taxon>Ascobolus</taxon>
    </lineage>
</organism>
<dbReference type="InterPro" id="IPR013219">
    <property type="entry name" value="Ribosomal_mS33"/>
</dbReference>
<keyword evidence="9" id="KW-1185">Reference proteome</keyword>
<feature type="compositionally biased region" description="Basic residues" evidence="7">
    <location>
        <begin position="131"/>
        <end position="142"/>
    </location>
</feature>
<name>A0A3N4HZ91_ASCIM</name>
<proteinExistence type="inferred from homology"/>
<dbReference type="GO" id="GO:0005739">
    <property type="term" value="C:mitochondrion"/>
    <property type="evidence" value="ECO:0007669"/>
    <property type="project" value="UniProtKB-SubCell"/>
</dbReference>
<evidence type="ECO:0000256" key="5">
    <source>
        <dbReference type="ARBA" id="ARBA00023274"/>
    </source>
</evidence>
<dbReference type="OrthoDB" id="2257454at2759"/>
<dbReference type="EMBL" id="ML119702">
    <property type="protein sequence ID" value="RPA79162.1"/>
    <property type="molecule type" value="Genomic_DNA"/>
</dbReference>
<keyword evidence="3" id="KW-0689">Ribosomal protein</keyword>
<feature type="region of interest" description="Disordered" evidence="7">
    <location>
        <begin position="129"/>
        <end position="152"/>
    </location>
</feature>
<reference evidence="8 9" key="1">
    <citation type="journal article" date="2018" name="Nat. Ecol. Evol.">
        <title>Pezizomycetes genomes reveal the molecular basis of ectomycorrhizal truffle lifestyle.</title>
        <authorList>
            <person name="Murat C."/>
            <person name="Payen T."/>
            <person name="Noel B."/>
            <person name="Kuo A."/>
            <person name="Morin E."/>
            <person name="Chen J."/>
            <person name="Kohler A."/>
            <person name="Krizsan K."/>
            <person name="Balestrini R."/>
            <person name="Da Silva C."/>
            <person name="Montanini B."/>
            <person name="Hainaut M."/>
            <person name="Levati E."/>
            <person name="Barry K.W."/>
            <person name="Belfiori B."/>
            <person name="Cichocki N."/>
            <person name="Clum A."/>
            <person name="Dockter R.B."/>
            <person name="Fauchery L."/>
            <person name="Guy J."/>
            <person name="Iotti M."/>
            <person name="Le Tacon F."/>
            <person name="Lindquist E.A."/>
            <person name="Lipzen A."/>
            <person name="Malagnac F."/>
            <person name="Mello A."/>
            <person name="Molinier V."/>
            <person name="Miyauchi S."/>
            <person name="Poulain J."/>
            <person name="Riccioni C."/>
            <person name="Rubini A."/>
            <person name="Sitrit Y."/>
            <person name="Splivallo R."/>
            <person name="Traeger S."/>
            <person name="Wang M."/>
            <person name="Zifcakova L."/>
            <person name="Wipf D."/>
            <person name="Zambonelli A."/>
            <person name="Paolocci F."/>
            <person name="Nowrousian M."/>
            <person name="Ottonello S."/>
            <person name="Baldrian P."/>
            <person name="Spatafora J.W."/>
            <person name="Henrissat B."/>
            <person name="Nagy L.G."/>
            <person name="Aury J.M."/>
            <person name="Wincker P."/>
            <person name="Grigoriev I.V."/>
            <person name="Bonfante P."/>
            <person name="Martin F.M."/>
        </authorList>
    </citation>
    <scope>NUCLEOTIDE SEQUENCE [LARGE SCALE GENOMIC DNA]</scope>
    <source>
        <strain evidence="8 9">RN42</strain>
    </source>
</reference>
<gene>
    <name evidence="8" type="ORF">BJ508DRAFT_363357</name>
</gene>
<accession>A0A3N4HZ91</accession>
<protein>
    <recommendedName>
        <fullName evidence="6">Small ribosomal subunit protein mS33</fullName>
    </recommendedName>
</protein>
<dbReference type="PANTHER" id="PTHR13362:SF2">
    <property type="entry name" value="SMALL RIBOSOMAL SUBUNIT PROTEIN MS33"/>
    <property type="match status" value="1"/>
</dbReference>
<keyword evidence="4" id="KW-0496">Mitochondrion</keyword>
<sequence length="152" mass="17424">MARASEKLAASTKPTSSPIQPHRELTTMLGPPARSRLLELAKTSCAVFSTTFNPTCKRTGNKILRQRLNGASIADYYLPRSRIITIPDMRRRWNQYVQTKEAKALGIDPEEYEFVDEDEMRRLEAVEYKKSRGKGAPKKKKEKVVERGKKRK</sequence>
<feature type="region of interest" description="Disordered" evidence="7">
    <location>
        <begin position="1"/>
        <end position="24"/>
    </location>
</feature>
<evidence type="ECO:0000256" key="3">
    <source>
        <dbReference type="ARBA" id="ARBA00022980"/>
    </source>
</evidence>
<evidence type="ECO:0000256" key="6">
    <source>
        <dbReference type="ARBA" id="ARBA00035132"/>
    </source>
</evidence>